<dbReference type="KEGG" id="abut:Ami103574_10660"/>
<dbReference type="AlphaFoldDB" id="A0A858BUY6"/>
<evidence type="ECO:0000313" key="2">
    <source>
        <dbReference type="Proteomes" id="UP000466848"/>
    </source>
</evidence>
<dbReference type="EMBL" id="CP048649">
    <property type="protein sequence ID" value="QIB69753.1"/>
    <property type="molecule type" value="Genomic_DNA"/>
</dbReference>
<protein>
    <submittedName>
        <fullName evidence="1">Uncharacterized protein</fullName>
    </submittedName>
</protein>
<dbReference type="Proteomes" id="UP000466848">
    <property type="component" value="Chromosome"/>
</dbReference>
<accession>A0A858BUY6</accession>
<evidence type="ECO:0000313" key="1">
    <source>
        <dbReference type="EMBL" id="QIB69753.1"/>
    </source>
</evidence>
<name>A0A858BUY6_9FIRM</name>
<reference evidence="1 2" key="1">
    <citation type="submission" date="2020-02" db="EMBL/GenBank/DDBJ databases">
        <authorList>
            <person name="Kim Y.B."/>
            <person name="Roh S.W."/>
        </authorList>
    </citation>
    <scope>NUCLEOTIDE SEQUENCE [LARGE SCALE GENOMIC DNA]</scope>
    <source>
        <strain evidence="1 2">DSM 103574</strain>
    </source>
</reference>
<gene>
    <name evidence="1" type="ORF">Ami103574_10660</name>
</gene>
<dbReference type="RefSeq" id="WP_163066993.1">
    <property type="nucleotide sequence ID" value="NZ_CP048649.1"/>
</dbReference>
<sequence>MEINISGMTFVINETYGLSNQDDRDKVIAEKLAGIIIRDELESGPEIKTA</sequence>
<keyword evidence="2" id="KW-1185">Reference proteome</keyword>
<organism evidence="1 2">
    <name type="scientific">Aminipila butyrica</name>
    <dbReference type="NCBI Taxonomy" id="433296"/>
    <lineage>
        <taxon>Bacteria</taxon>
        <taxon>Bacillati</taxon>
        <taxon>Bacillota</taxon>
        <taxon>Clostridia</taxon>
        <taxon>Peptostreptococcales</taxon>
        <taxon>Anaerovoracaceae</taxon>
        <taxon>Aminipila</taxon>
    </lineage>
</organism>
<proteinExistence type="predicted"/>